<dbReference type="SMART" id="SM00382">
    <property type="entry name" value="AAA"/>
    <property type="match status" value="1"/>
</dbReference>
<gene>
    <name evidence="7" type="ORF">AVDCRST_MAG90-550</name>
</gene>
<dbReference type="Gene3D" id="3.40.50.300">
    <property type="entry name" value="P-loop containing nucleotide triphosphate hydrolases"/>
    <property type="match status" value="1"/>
</dbReference>
<name>A0A6J4KNV7_9HYPH</name>
<dbReference type="InterPro" id="IPR003439">
    <property type="entry name" value="ABC_transporter-like_ATP-bd"/>
</dbReference>
<keyword evidence="5" id="KW-0029">Amino-acid transport</keyword>
<evidence type="ECO:0000256" key="1">
    <source>
        <dbReference type="ARBA" id="ARBA00005417"/>
    </source>
</evidence>
<dbReference type="GO" id="GO:0005524">
    <property type="term" value="F:ATP binding"/>
    <property type="evidence" value="ECO:0007669"/>
    <property type="project" value="UniProtKB-KW"/>
</dbReference>
<dbReference type="EMBL" id="CADCUC010000084">
    <property type="protein sequence ID" value="CAA9311145.1"/>
    <property type="molecule type" value="Genomic_DNA"/>
</dbReference>
<dbReference type="InterPro" id="IPR003593">
    <property type="entry name" value="AAA+_ATPase"/>
</dbReference>
<dbReference type="PANTHER" id="PTHR43820:SF4">
    <property type="entry name" value="HIGH-AFFINITY BRANCHED-CHAIN AMINO ACID TRANSPORT ATP-BINDING PROTEIN LIVF"/>
    <property type="match status" value="1"/>
</dbReference>
<dbReference type="GO" id="GO:0015658">
    <property type="term" value="F:branched-chain amino acid transmembrane transporter activity"/>
    <property type="evidence" value="ECO:0007669"/>
    <property type="project" value="TreeGrafter"/>
</dbReference>
<reference evidence="7" key="1">
    <citation type="submission" date="2020-02" db="EMBL/GenBank/DDBJ databases">
        <authorList>
            <person name="Meier V. D."/>
        </authorList>
    </citation>
    <scope>NUCLEOTIDE SEQUENCE</scope>
    <source>
        <strain evidence="7">AVDCRST_MAG90</strain>
    </source>
</reference>
<dbReference type="InterPro" id="IPR052156">
    <property type="entry name" value="BCAA_Transport_ATP-bd_LivF"/>
</dbReference>
<keyword evidence="4 7" id="KW-0067">ATP-binding</keyword>
<dbReference type="GO" id="GO:0016887">
    <property type="term" value="F:ATP hydrolysis activity"/>
    <property type="evidence" value="ECO:0007669"/>
    <property type="project" value="InterPro"/>
</dbReference>
<dbReference type="SUPFAM" id="SSF52540">
    <property type="entry name" value="P-loop containing nucleoside triphosphate hydrolases"/>
    <property type="match status" value="1"/>
</dbReference>
<evidence type="ECO:0000256" key="2">
    <source>
        <dbReference type="ARBA" id="ARBA00022448"/>
    </source>
</evidence>
<dbReference type="Pfam" id="PF00005">
    <property type="entry name" value="ABC_tran"/>
    <property type="match status" value="1"/>
</dbReference>
<evidence type="ECO:0000313" key="7">
    <source>
        <dbReference type="EMBL" id="CAA9311145.1"/>
    </source>
</evidence>
<dbReference type="PROSITE" id="PS50893">
    <property type="entry name" value="ABC_TRANSPORTER_2"/>
    <property type="match status" value="1"/>
</dbReference>
<dbReference type="InterPro" id="IPR017871">
    <property type="entry name" value="ABC_transporter-like_CS"/>
</dbReference>
<organism evidence="7">
    <name type="scientific">uncultured Microvirga sp</name>
    <dbReference type="NCBI Taxonomy" id="412392"/>
    <lineage>
        <taxon>Bacteria</taxon>
        <taxon>Pseudomonadati</taxon>
        <taxon>Pseudomonadota</taxon>
        <taxon>Alphaproteobacteria</taxon>
        <taxon>Hyphomicrobiales</taxon>
        <taxon>Methylobacteriaceae</taxon>
        <taxon>Microvirga</taxon>
        <taxon>environmental samples</taxon>
    </lineage>
</organism>
<evidence type="ECO:0000256" key="3">
    <source>
        <dbReference type="ARBA" id="ARBA00022741"/>
    </source>
</evidence>
<sequence length="293" mass="31165">MSDPLFDVDESGEDLTRADTVATTTELSPAEKAATREEHARLAEGALVRADELVAGYVPGVNILRGCDFYLKDGELVGIIGPNGAGKSTLLKVIAGLLIPKSGTVSLDGEAITGRLPRDIARAGLAYVPQEHNIFPTMTVRENLEMGGYVDPKAVEPRIDAAFARFPVLGAKRRHAARTLSGGERQMLAMAMALMVEPRVLLLDEPSAGLSPLAAEKLFDAILDINRDGLSIGMVEQNAGEALAISHRGYILVDGRNSRTGEAKALAADPEIRRIFLGAAATDIEDDKPGFLP</sequence>
<dbReference type="PANTHER" id="PTHR43820">
    <property type="entry name" value="HIGH-AFFINITY BRANCHED-CHAIN AMINO ACID TRANSPORT ATP-BINDING PROTEIN LIVF"/>
    <property type="match status" value="1"/>
</dbReference>
<keyword evidence="2" id="KW-0813">Transport</keyword>
<keyword evidence="3" id="KW-0547">Nucleotide-binding</keyword>
<accession>A0A6J4KNV7</accession>
<dbReference type="AlphaFoldDB" id="A0A6J4KNV7"/>
<feature type="domain" description="ABC transporter" evidence="6">
    <location>
        <begin position="48"/>
        <end position="279"/>
    </location>
</feature>
<dbReference type="PROSITE" id="PS00211">
    <property type="entry name" value="ABC_TRANSPORTER_1"/>
    <property type="match status" value="1"/>
</dbReference>
<evidence type="ECO:0000259" key="6">
    <source>
        <dbReference type="PROSITE" id="PS50893"/>
    </source>
</evidence>
<protein>
    <submittedName>
        <fullName evidence="7">Branched-chain amino acid transport ATP-binding protein LivF</fullName>
    </submittedName>
</protein>
<proteinExistence type="inferred from homology"/>
<evidence type="ECO:0000256" key="5">
    <source>
        <dbReference type="ARBA" id="ARBA00022970"/>
    </source>
</evidence>
<dbReference type="InterPro" id="IPR027417">
    <property type="entry name" value="P-loop_NTPase"/>
</dbReference>
<dbReference type="CDD" id="cd03224">
    <property type="entry name" value="ABC_TM1139_LivF_branched"/>
    <property type="match status" value="1"/>
</dbReference>
<dbReference type="GO" id="GO:0015807">
    <property type="term" value="P:L-amino acid transport"/>
    <property type="evidence" value="ECO:0007669"/>
    <property type="project" value="TreeGrafter"/>
</dbReference>
<comment type="similarity">
    <text evidence="1">Belongs to the ABC transporter superfamily.</text>
</comment>
<evidence type="ECO:0000256" key="4">
    <source>
        <dbReference type="ARBA" id="ARBA00022840"/>
    </source>
</evidence>